<dbReference type="OrthoDB" id="6433297at2759"/>
<dbReference type="PANTHER" id="PTHR31511">
    <property type="entry name" value="PROTEIN CBG23764"/>
    <property type="match status" value="1"/>
</dbReference>
<accession>A0A087TWT5</accession>
<organism evidence="1 2">
    <name type="scientific">Stegodyphus mimosarum</name>
    <name type="common">African social velvet spider</name>
    <dbReference type="NCBI Taxonomy" id="407821"/>
    <lineage>
        <taxon>Eukaryota</taxon>
        <taxon>Metazoa</taxon>
        <taxon>Ecdysozoa</taxon>
        <taxon>Arthropoda</taxon>
        <taxon>Chelicerata</taxon>
        <taxon>Arachnida</taxon>
        <taxon>Araneae</taxon>
        <taxon>Araneomorphae</taxon>
        <taxon>Entelegynae</taxon>
        <taxon>Eresoidea</taxon>
        <taxon>Eresidae</taxon>
        <taxon>Stegodyphus</taxon>
    </lineage>
</organism>
<dbReference type="SUPFAM" id="SSF53098">
    <property type="entry name" value="Ribonuclease H-like"/>
    <property type="match status" value="1"/>
</dbReference>
<evidence type="ECO:0000313" key="1">
    <source>
        <dbReference type="EMBL" id="KFM69574.1"/>
    </source>
</evidence>
<dbReference type="STRING" id="407821.A0A087TWT5"/>
<protein>
    <recommendedName>
        <fullName evidence="3">DNA-directed DNA polymerase</fullName>
    </recommendedName>
</protein>
<dbReference type="Gene3D" id="3.30.420.10">
    <property type="entry name" value="Ribonuclease H-like superfamily/Ribonuclease H"/>
    <property type="match status" value="2"/>
</dbReference>
<sequence length="455" mass="52431">MSRLYARVPRVCVPLSVQSRGERLQGCREHVNWNVSDWGNVMFTDESRFALEPDDKRDRHINLLLISDDEKRHYCLIKNMSRFLTGLTKHNCATFCCEYCLHRFKMKKTLDAHIKDCQVRGPQKIKMHKDKLVKFGRAQFQLPVPYVIYADFECILVKHATCFPDPSRSSTTPINNHIASGYCYTIIGPNGEFYKAPVNYLGRDAVDHFLAALIREEGNVTELLKTNETMIFTKEDQTMYEAATHYHICGQSLKGDKVRDHNHLTGQYRGAVHNSFNLNFKHGNYIPVVFHNLRGYDAYLIMQGFGKIKGKTMTCMPNNSKKSISFSLGNLRFIDSLQFLNASLENLVANLEKDEFRLTRLILERKRIFCLEKHIKPKYGAKATLLFSDTDSLCYVVETKDIYADMKKDLHLFDTSDYPQDHPLFSVINKKVLGKMKDELAGDIAQEFVGLKPKI</sequence>
<feature type="non-terminal residue" evidence="1">
    <location>
        <position position="455"/>
    </location>
</feature>
<reference evidence="1 2" key="1">
    <citation type="submission" date="2013-11" db="EMBL/GenBank/DDBJ databases">
        <title>Genome sequencing of Stegodyphus mimosarum.</title>
        <authorList>
            <person name="Bechsgaard J."/>
        </authorList>
    </citation>
    <scope>NUCLEOTIDE SEQUENCE [LARGE SCALE GENOMIC DNA]</scope>
</reference>
<dbReference type="PANTHER" id="PTHR31511:SF12">
    <property type="entry name" value="RHO TERMINATION FACTOR N-TERMINAL DOMAIN-CONTAINING PROTEIN"/>
    <property type="match status" value="1"/>
</dbReference>
<dbReference type="InterPro" id="IPR036397">
    <property type="entry name" value="RNaseH_sf"/>
</dbReference>
<dbReference type="InterPro" id="IPR012337">
    <property type="entry name" value="RNaseH-like_sf"/>
</dbReference>
<dbReference type="EMBL" id="KK117112">
    <property type="protein sequence ID" value="KFM69574.1"/>
    <property type="molecule type" value="Genomic_DNA"/>
</dbReference>
<proteinExistence type="predicted"/>
<gene>
    <name evidence="1" type="ORF">X975_03200</name>
</gene>
<evidence type="ECO:0008006" key="3">
    <source>
        <dbReference type="Google" id="ProtNLM"/>
    </source>
</evidence>
<name>A0A087TWT5_STEMI</name>
<evidence type="ECO:0000313" key="2">
    <source>
        <dbReference type="Proteomes" id="UP000054359"/>
    </source>
</evidence>
<keyword evidence="2" id="KW-1185">Reference proteome</keyword>
<dbReference type="Proteomes" id="UP000054359">
    <property type="component" value="Unassembled WGS sequence"/>
</dbReference>
<dbReference type="AlphaFoldDB" id="A0A087TWT5"/>
<dbReference type="GO" id="GO:0003676">
    <property type="term" value="F:nucleic acid binding"/>
    <property type="evidence" value="ECO:0007669"/>
    <property type="project" value="InterPro"/>
</dbReference>